<dbReference type="InterPro" id="IPR009291">
    <property type="entry name" value="Vps62"/>
</dbReference>
<dbReference type="SMART" id="SM00233">
    <property type="entry name" value="PH"/>
    <property type="match status" value="1"/>
</dbReference>
<dbReference type="InterPro" id="IPR011993">
    <property type="entry name" value="PH-like_dom_sf"/>
</dbReference>
<comment type="similarity">
    <text evidence="1">Belongs to the VPS13 family.</text>
</comment>
<dbReference type="PANTHER" id="PTHR45523">
    <property type="entry name" value="TETRATRICOPEPTIDE REPEAT (TPR)-CONTAINING PROTEIN-RELATED"/>
    <property type="match status" value="1"/>
</dbReference>
<dbReference type="SMART" id="SM00693">
    <property type="entry name" value="DysFN"/>
    <property type="match status" value="1"/>
</dbReference>
<evidence type="ECO:0000256" key="2">
    <source>
        <dbReference type="ARBA" id="ARBA00022448"/>
    </source>
</evidence>
<dbReference type="GO" id="GO:0016020">
    <property type="term" value="C:membrane"/>
    <property type="evidence" value="ECO:0007669"/>
    <property type="project" value="InterPro"/>
</dbReference>
<feature type="region of interest" description="Disordered" evidence="5">
    <location>
        <begin position="2557"/>
        <end position="2578"/>
    </location>
</feature>
<evidence type="ECO:0008006" key="10">
    <source>
        <dbReference type="Google" id="ProtNLM"/>
    </source>
</evidence>
<feature type="domain" description="PH" evidence="6">
    <location>
        <begin position="837"/>
        <end position="950"/>
    </location>
</feature>
<feature type="domain" description="Peroxin/Ferlin" evidence="7">
    <location>
        <begin position="2925"/>
        <end position="2992"/>
    </location>
</feature>
<dbReference type="Pfam" id="PF25033">
    <property type="entry name" value="VPS13_M"/>
    <property type="match status" value="1"/>
</dbReference>
<dbReference type="InterPro" id="IPR006614">
    <property type="entry name" value="Peroxin/Ferlin"/>
</dbReference>
<feature type="region of interest" description="Disordered" evidence="5">
    <location>
        <begin position="2201"/>
        <end position="2230"/>
    </location>
</feature>
<proteinExistence type="inferred from homology"/>
<dbReference type="EMBL" id="JABFUD020000023">
    <property type="protein sequence ID" value="KAI5061209.1"/>
    <property type="molecule type" value="Genomic_DNA"/>
</dbReference>
<dbReference type="OrthoDB" id="428159at2759"/>
<dbReference type="SUPFAM" id="SSF50729">
    <property type="entry name" value="PH domain-like"/>
    <property type="match status" value="1"/>
</dbReference>
<feature type="compositionally biased region" description="Polar residues" evidence="5">
    <location>
        <begin position="3102"/>
        <end position="3116"/>
    </location>
</feature>
<accession>A0A9D4Z4Q5</accession>
<keyword evidence="2" id="KW-0813">Transport</keyword>
<dbReference type="InterPro" id="IPR026854">
    <property type="entry name" value="VPS13_N"/>
</dbReference>
<evidence type="ECO:0000313" key="9">
    <source>
        <dbReference type="Proteomes" id="UP000886520"/>
    </source>
</evidence>
<feature type="coiled-coil region" evidence="4">
    <location>
        <begin position="107"/>
        <end position="134"/>
    </location>
</feature>
<evidence type="ECO:0000256" key="1">
    <source>
        <dbReference type="ARBA" id="ARBA00006545"/>
    </source>
</evidence>
<evidence type="ECO:0000256" key="4">
    <source>
        <dbReference type="SAM" id="Coils"/>
    </source>
</evidence>
<dbReference type="Pfam" id="PF25036">
    <property type="entry name" value="VPS13_VAB"/>
    <property type="match status" value="1"/>
</dbReference>
<dbReference type="Proteomes" id="UP000886520">
    <property type="component" value="Chromosome 23"/>
</dbReference>
<keyword evidence="3" id="KW-0445">Lipid transport</keyword>
<feature type="region of interest" description="Disordered" evidence="5">
    <location>
        <begin position="1853"/>
        <end position="1875"/>
    </location>
</feature>
<dbReference type="Pfam" id="PF12624">
    <property type="entry name" value="VPS13_N"/>
    <property type="match status" value="1"/>
</dbReference>
<dbReference type="InterPro" id="IPR056748">
    <property type="entry name" value="VPS13-like_C"/>
</dbReference>
<dbReference type="PANTHER" id="PTHR45523:SF2">
    <property type="entry name" value="OS02G0470600 PROTEIN"/>
    <property type="match status" value="1"/>
</dbReference>
<dbReference type="InterPro" id="IPR001849">
    <property type="entry name" value="PH_domain"/>
</dbReference>
<dbReference type="InterPro" id="IPR056747">
    <property type="entry name" value="VPS13-like_M"/>
</dbReference>
<reference evidence="8" key="1">
    <citation type="submission" date="2021-01" db="EMBL/GenBank/DDBJ databases">
        <title>Adiantum capillus-veneris genome.</title>
        <authorList>
            <person name="Fang Y."/>
            <person name="Liao Q."/>
        </authorList>
    </citation>
    <scope>NUCLEOTIDE SEQUENCE</scope>
    <source>
        <strain evidence="8">H3</strain>
        <tissue evidence="8">Leaf</tissue>
    </source>
</reference>
<keyword evidence="4" id="KW-0175">Coiled coil</keyword>
<organism evidence="8 9">
    <name type="scientific">Adiantum capillus-veneris</name>
    <name type="common">Maidenhair fern</name>
    <dbReference type="NCBI Taxonomy" id="13818"/>
    <lineage>
        <taxon>Eukaryota</taxon>
        <taxon>Viridiplantae</taxon>
        <taxon>Streptophyta</taxon>
        <taxon>Embryophyta</taxon>
        <taxon>Tracheophyta</taxon>
        <taxon>Polypodiopsida</taxon>
        <taxon>Polypodiidae</taxon>
        <taxon>Polypodiales</taxon>
        <taxon>Pteridineae</taxon>
        <taxon>Pteridaceae</taxon>
        <taxon>Vittarioideae</taxon>
        <taxon>Adiantum</taxon>
    </lineage>
</organism>
<evidence type="ECO:0000259" key="6">
    <source>
        <dbReference type="SMART" id="SM00233"/>
    </source>
</evidence>
<dbReference type="Pfam" id="PF06101">
    <property type="entry name" value="Vps62"/>
    <property type="match status" value="2"/>
</dbReference>
<comment type="caution">
    <text evidence="8">The sequence shown here is derived from an EMBL/GenBank/DDBJ whole genome shotgun (WGS) entry which is preliminary data.</text>
</comment>
<sequence length="4299" mass="477544">MFEAQVLQLLRQYLGEYVHGLSVEALRISVWQGDVVLKDLQLKAEALNSLKLPVIVKAGFLGSVTLKVPWNRLGKESVVVLLDRIFILAEPLQDERTSKEGEKEKLLEAKRHRLEEAESAMLDAKEKKSNQGENTAEASSWLGSLIATIIGNLKISITNVHIRYEDSTSNPGRPFCSGVTLSKLAAVTIDENSKETFVTSGALDKLHKSIQLERFSLYHDSNSSPWKFGKSWSDMTPKEWSEIFEAGINPKNPQDSQSAYLLCPINGVLNYYRRGKREKRERHMPLQSLSLVLDDVSLIVSENQYCDGLKLLEGVSRYRKRIEFSHFRPWVSVLEDPRTWWVYASHAGLNQQKKTWSHFSWKKVDRMCSLRRKYVQLYLEILQAKPKVENVQLKEIEEEVDTEVLLLWRLLARAKAESLKSKEASPQQDKTKGGWWGFRWRSAAADKAASLPEAGTPKQERELGDFTKEEWTKINELLNSRTGEEGSLLAAQEAPDSLQILVDATIKESAVRILDKEKVEILRGNFSALSLGLNLYPSTVDCSVKLQSYGLSAPEGSLIKSISVRGNEQALKACYVHNPLDSPLDWKVSATILPCYVTVWFASFERFMQFLKSGNAISPDVASETATVLQSKLDQVRRRAQEQLKMALEEESRFSINLDLDAPKVRIPANPWLDEEFRTQLVLDLGHFTLHTDNEERGNRLGGGEQISGSLYSQCYIAGNDIAAYLVDGPFEWEDMQEFLLKDHGNSPKHVTTNPLAIIPVIDRCCMFMLFEKLRLPHPAYPLTHIALQVPQLGLHFSPGRYRSLLQLLESFDASNGSDEKTDLSNMTQTKTSWYPADCEGSIMVLVWKGIGNSVAEWQPCWSVLSGSHLYILESVNTQTYQRCCSMNGKQILDVPSSSIGGSDYVLAVCNRGMELKKGLESSSSVILKLADQESKEMWQKALTSAVFRLSTPVSMLLPEDLDGVDDIDVRPSDYLDQPVLFVSGALHKLQLSIYATVDENLGTMKSESLLLSLEAGGGEVSFLQRQYDLTVGTNLHYLKIKDRLKDPAGTASQYLARSIINRSTSSAQSEIKVSEEDVFNDAMAEFGGSSTTLPESLMSVTHDERGERQEEAGSSSRRDFEALGLEHLKLAFGESLLNKLLSEKYEESRSFVSMVLVTRQFESPDYDGTDVKMSISMATLEFFCNRPSVVALIDFGTEISAIGDQQSESARAAVVSPESVEASTENTVVKGLLGQGKSRTVFHLTMGMDSVRIYLNLENGKQLAMLDQERFHMDLRVFPGSFGIHSTLGNLKIRDMTLAADHQWGWMCDIRDSGCDSLVKLDFQSFNVDEEDYRGYDYSLSGKILSVRIVFLYRFIQEVIAYFTALSAPHTQHFTRVVDKVAGIERLVPQSDIDGLPALKLNVSLKTPIIIVPGDSASKDFMQLDLGYLNVSNDFEWHGGSKDNDSAVHLDVLSAEISGINLVVGIGGVEGKSMVQDAQGLHLRVCRPLRDLFKKAPEVQVDVQVQMLKGILSDKEYLVISGCASSNIAEVPDLPPDFRNSATPTSDDAMNTSEIAGFYRTESDEDKNLRQSKTWTTVRVNVEVQCAELELYNGLEREFPLGRIELQGLWLNYRSTSLQETTLLLTLPRLCILDLRPATKPEMQLMLGSMADTEGNILSSVSASQETVMGPRPPMLVMDAKLKQDSQAFIIRIQRPRLLVVLDFLLSVGEFFVPSLAAVTSKEENMDSCNDPLTGQEHLRLATACFKQEAELMTISSNRRLIVDFPEIDVFTYDGCGNTLVLDIKKNGVSLSSVGEPIIVIGAGKKLVFKNITIKNGLRLKDCVQLHSHSSYSVFRDDGVFLDEATTNYDADVPSQDSDVQSGTTIKPASSSTNTPLSVEPMNFILELQAVAPELTFYDSERESYASSQRQEKLLRMKFDLNVMYAYRGSDVWLRAYIKRFSLEGGSGLTVIEPMVVSVEYACVKEKTSLNVFASDFSIQLSFSVMRLLLRLHNSLASTFRYGVDHILLKCSHFDRIWVNTEYTNGQRIAIWRPRAPAGFAILGDSITSGEAPPSQAVMAIRNIHHRAKRPLGFDLVYVIHDFKSSTLSDTSTKKDLDKGCSIWKPMAPPGYVALGCIAAIGPMPPPLTSVYCIRSDLVTSASINDCVLYASSHSGIEKDFSIWRIENVAGSFLAHLSLKPPARSEIYDVRDVAFDGENDDRVGVESSEPGNKVKGGAPKQHEQRPSLSGVENFEATAKAGRMIATTAQFDRMWWDKGSENRRIISIWRPVPPPGYVFVGDHITEGLEPPGFGIILKDDNSGRLAEPVRLVQCMHAPGKGQEQIYVWYPVAPAGFVTLGCVVSRDKEAPLLQALRCVRADLVNEVNMSKRPIWSNSTTRSGYNCSIWKLYNQANTFLARPDLKKPSDRLAYGLLATVQSRPEDNVCADIKLARFSVTVLDDFRGLMTPLANVSITSINLAANGRSETLSGVCVASMAASTFNAQLESWEPLIEPFEGIFKYESHDSQSGETLKAGKRIRITSTSIVNVNVTSANVDVLVDSLTSWKRQCEIEQKISSKMEQETDGESETTPAVSSALEEDNTEKVVLENKLGCCVFLRTLNHEFKDCKVLDAGSKVEIRVPPINYGDKFSSEKLKLSYQHIAVLISQATGLLVNEDGNGQEYFYSLHIAPINKQPIQGQKIPSQSARSRCVRPTSVSQTGSGMAATVAWNEVFVFDLPQKGTANLDVRVSNQAANSGRGELIGTVSVPIRVESDKETEAASSHWKLVQQSLLGAQTSWPLAQGKTFSLQLPTMQTHQTRDETLISECGSLVVSIYYFSEKLSRHAETAVEGMNHPEESALLLGLSSSGPWSSIRSLLALGPVPIHVPSGYMALEVAMQDGKKMATLRSLVTLSNDTDSALEVCACPISLLNSPDDALLRRSNEPVVEVEEIFENQRYQPLAGWGSKWPGHFLPTDPGRWSSRDNKRTSKAREDLEADLSQGWVWSTDWVIDKAGYVDDDGWAYGPDFQTLRWPPNSMKSCKKSPFDFIRRRRWCRVREQISNSDQVISRQVISVIQPGGSVSIPLSYILPTTEFCLQVRPQLGSTLTDYLWGRGVKTGSQVNLDNSKSEGQSSSRRASRPERGSSPISVFVLNQLQKAEELLMCPPANPSASRTAWWLCMESDANIIYNEVNSPVYDWKLSVSAPLKLENLLPCDAEYTVWERFREGNPIQRDRGVARAGSTINVFSVDIRKQIYLTWFVQGGWRSEKGIVLLSDPMGEELPSGFALVNQQSGRRLHLSLERDFGTSNAASRTVRIFVPYWVSNRAALPLSYCLVEIEPAKGSDGDSPWLMRAVKAAKHASSRPSHLEQVKVPRTQKVIQCLEMLENNAGIPTMLSIQAQLIKTGFLPFSPRTSGAGLISPRLGISACASHSNNFKDGISFKDLEDNERIIIKAMDESGAYYKLSVFLTMSSERTKVVNFQPHTLFVNRLGQQLYLRQGDLDCAELLYPNDPPKVILWQSASCSELIKVFIDGYEWSTPFSVDSEGISHVILKRKNSEDKMLIKAEIRNGTTESRYLVIFRHVSFISPYRIENHSLVFPICVRQAGGSHESWQSLPPGSAVPFAWEDLQRVHKLEIIVDGTDLSNSRTYHIDQCTSYLPITTEGTPVAAFYVNTVREDSTQVVKVGDWMPSNKELPIIPYGSTKRSGSQDQSLLHETQPSCHQEIEDQMHVVLELAELGVSIVDHTPEEILYLSLQNFTLAYSTGLGSGISRLKLRIDGLQLDNELPLTPMPVLFRNQGSVDPLNFVFKCTVTLQDGQSSNRYVYPYIGVQVPSAVSNTFLVNLHEPIIWRVQQMLQHLKLNRLTSSQTTDVSVDPIVSIGLLNTSEIRFKVSLVMSPSQRPRSALGFWASLMTALGNTDDLQIRIAPRVHEEICMRQSALVAACVSSIRKDILSHPLLLLSGVDILGNASSALGHMSKGVAALSMDKKFIKSRQKQDTKASVEGFGDGFREGAEALGKGLFRGVTGILTKPLEGARSSGVEGFVQGVGKGILGVAAQPVSGVLDLLSKTTEGANAVKTKIAAVITSEGVLMRRRLPRVIGADKILRPYDEFKAQGQILLQLAEGSSMFGPMDIFKVRGKFAMTDAYEDHYNLPKGRTLIITHCRVILLQHPTSIIVQKKPDLMKDPCSVLWDVTWSNLGAVELSHGKHNMQNGRPSRLILHLRNGAVEAHRMDLKELVRVIKCDPETDQASLIYSAIQQALSLYGPEKPSPRDWRVQRNVKRPYAGQVLDPTSFEGPGTSSTVPAIATLSVLLENPV</sequence>
<dbReference type="Pfam" id="PF25037">
    <property type="entry name" value="VPS13_C"/>
    <property type="match status" value="1"/>
</dbReference>
<dbReference type="InterPro" id="IPR009543">
    <property type="entry name" value="VPS13_VAB"/>
</dbReference>
<name>A0A9D4Z4Q5_ADICA</name>
<feature type="region of interest" description="Disordered" evidence="5">
    <location>
        <begin position="3102"/>
        <end position="3124"/>
    </location>
</feature>
<evidence type="ECO:0000313" key="8">
    <source>
        <dbReference type="EMBL" id="KAI5061209.1"/>
    </source>
</evidence>
<dbReference type="GO" id="GO:0006869">
    <property type="term" value="P:lipid transport"/>
    <property type="evidence" value="ECO:0007669"/>
    <property type="project" value="UniProtKB-KW"/>
</dbReference>
<keyword evidence="9" id="KW-1185">Reference proteome</keyword>
<evidence type="ECO:0000256" key="5">
    <source>
        <dbReference type="SAM" id="MobiDB-lite"/>
    </source>
</evidence>
<evidence type="ECO:0000259" key="7">
    <source>
        <dbReference type="SMART" id="SM00693"/>
    </source>
</evidence>
<protein>
    <recommendedName>
        <fullName evidence="10">Vacuolar protein sorting-associated protein</fullName>
    </recommendedName>
</protein>
<gene>
    <name evidence="8" type="ORF">GOP47_0023714</name>
</gene>
<evidence type="ECO:0000256" key="3">
    <source>
        <dbReference type="ARBA" id="ARBA00023055"/>
    </source>
</evidence>
<dbReference type="Gene3D" id="2.30.29.30">
    <property type="entry name" value="Pleckstrin-homology domain (PH domain)/Phosphotyrosine-binding domain (PTB)"/>
    <property type="match status" value="1"/>
</dbReference>